<evidence type="ECO:0000259" key="1">
    <source>
        <dbReference type="PROSITE" id="PS50943"/>
    </source>
</evidence>
<accession>A0ABY4X732</accession>
<dbReference type="CDD" id="cd00093">
    <property type="entry name" value="HTH_XRE"/>
    <property type="match status" value="1"/>
</dbReference>
<reference evidence="2" key="1">
    <citation type="journal article" date="2022" name="Toxins">
        <title>Genomic Analysis of Sphingopyxis sp. USTB-05 for Biodegrading Cyanobacterial Hepatotoxins.</title>
        <authorList>
            <person name="Liu C."/>
            <person name="Xu Q."/>
            <person name="Zhao Z."/>
            <person name="Zhang H."/>
            <person name="Liu X."/>
            <person name="Yin C."/>
            <person name="Liu Y."/>
            <person name="Yan H."/>
        </authorList>
    </citation>
    <scope>NUCLEOTIDE SEQUENCE</scope>
    <source>
        <strain evidence="2">NBD5</strain>
    </source>
</reference>
<evidence type="ECO:0000313" key="2">
    <source>
        <dbReference type="EMBL" id="USI72727.1"/>
    </source>
</evidence>
<organism evidence="2 3">
    <name type="scientific">Sphingomonas morindae</name>
    <dbReference type="NCBI Taxonomy" id="1541170"/>
    <lineage>
        <taxon>Bacteria</taxon>
        <taxon>Pseudomonadati</taxon>
        <taxon>Pseudomonadota</taxon>
        <taxon>Alphaproteobacteria</taxon>
        <taxon>Sphingomonadales</taxon>
        <taxon>Sphingomonadaceae</taxon>
        <taxon>Sphingomonas</taxon>
    </lineage>
</organism>
<feature type="domain" description="HTH cro/C1-type" evidence="1">
    <location>
        <begin position="55"/>
        <end position="98"/>
    </location>
</feature>
<dbReference type="Gene3D" id="1.10.260.40">
    <property type="entry name" value="lambda repressor-like DNA-binding domains"/>
    <property type="match status" value="1"/>
</dbReference>
<dbReference type="PANTHER" id="PTHR40275">
    <property type="entry name" value="SSL7038 PROTEIN"/>
    <property type="match status" value="1"/>
</dbReference>
<dbReference type="Pfam" id="PF21716">
    <property type="entry name" value="dnstrm_HI1420"/>
    <property type="match status" value="1"/>
</dbReference>
<dbReference type="NCBIfam" id="TIGR02684">
    <property type="entry name" value="dnstrm_HI1420"/>
    <property type="match status" value="1"/>
</dbReference>
<gene>
    <name evidence="2" type="ORF">LHA26_15860</name>
</gene>
<dbReference type="Proteomes" id="UP001056937">
    <property type="component" value="Chromosome 1"/>
</dbReference>
<dbReference type="PROSITE" id="PS50943">
    <property type="entry name" value="HTH_CROC1"/>
    <property type="match status" value="1"/>
</dbReference>
<dbReference type="InterPro" id="IPR014057">
    <property type="entry name" value="HI1420"/>
</dbReference>
<sequence length="106" mass="11173">MTDGTEAPLDLAPFDAAAYLTEAEDQDALLAEAFASGDAGFIAHALGAVARARGMAQLARETGIKRQQLYRALSRDGNPTLETLLKVTRALGLRVTAARTEMADPA</sequence>
<proteinExistence type="predicted"/>
<evidence type="ECO:0000313" key="3">
    <source>
        <dbReference type="Proteomes" id="UP001056937"/>
    </source>
</evidence>
<dbReference type="InterPro" id="IPR001387">
    <property type="entry name" value="Cro/C1-type_HTH"/>
</dbReference>
<name>A0ABY4X732_9SPHN</name>
<dbReference type="EMBL" id="CP084930">
    <property type="protein sequence ID" value="USI72727.1"/>
    <property type="molecule type" value="Genomic_DNA"/>
</dbReference>
<dbReference type="SUPFAM" id="SSF47413">
    <property type="entry name" value="lambda repressor-like DNA-binding domains"/>
    <property type="match status" value="1"/>
</dbReference>
<dbReference type="InterPro" id="IPR010982">
    <property type="entry name" value="Lambda_DNA-bd_dom_sf"/>
</dbReference>
<dbReference type="RefSeq" id="WP_252166535.1">
    <property type="nucleotide sequence ID" value="NZ_CP084930.1"/>
</dbReference>
<dbReference type="PANTHER" id="PTHR40275:SF1">
    <property type="entry name" value="SSL7038 PROTEIN"/>
    <property type="match status" value="1"/>
</dbReference>
<keyword evidence="3" id="KW-1185">Reference proteome</keyword>
<protein>
    <submittedName>
        <fullName evidence="2">Addiction module antidote protein</fullName>
    </submittedName>
</protein>